<feature type="region of interest" description="Disordered" evidence="4">
    <location>
        <begin position="1"/>
        <end position="23"/>
    </location>
</feature>
<dbReference type="SMART" id="SM00526">
    <property type="entry name" value="H15"/>
    <property type="match status" value="1"/>
</dbReference>
<dbReference type="GO" id="GO:0030261">
    <property type="term" value="P:chromosome condensation"/>
    <property type="evidence" value="ECO:0007669"/>
    <property type="project" value="TreeGrafter"/>
</dbReference>
<dbReference type="OrthoDB" id="1110759at2759"/>
<comment type="caution">
    <text evidence="6">The sequence shown here is derived from an EMBL/GenBank/DDBJ whole genome shotgun (WGS) entry which is preliminary data.</text>
</comment>
<name>A0A9Q1QPU3_9CARY</name>
<dbReference type="InterPro" id="IPR005818">
    <property type="entry name" value="Histone_H1/H5_H15"/>
</dbReference>
<feature type="compositionally biased region" description="Polar residues" evidence="4">
    <location>
        <begin position="1"/>
        <end position="10"/>
    </location>
</feature>
<dbReference type="GO" id="GO:0031492">
    <property type="term" value="F:nucleosomal DNA binding"/>
    <property type="evidence" value="ECO:0007669"/>
    <property type="project" value="TreeGrafter"/>
</dbReference>
<dbReference type="Gene3D" id="1.10.10.10">
    <property type="entry name" value="Winged helix-like DNA-binding domain superfamily/Winged helix DNA-binding domain"/>
    <property type="match status" value="1"/>
</dbReference>
<keyword evidence="2" id="KW-0238">DNA-binding</keyword>
<protein>
    <recommendedName>
        <fullName evidence="5">H15 domain-containing protein</fullName>
    </recommendedName>
</protein>
<feature type="compositionally biased region" description="Basic residues" evidence="4">
    <location>
        <begin position="264"/>
        <end position="292"/>
    </location>
</feature>
<comment type="subcellular location">
    <subcellularLocation>
        <location evidence="1">Nucleus</location>
    </subcellularLocation>
</comment>
<dbReference type="GO" id="GO:0006334">
    <property type="term" value="P:nucleosome assembly"/>
    <property type="evidence" value="ECO:0007669"/>
    <property type="project" value="InterPro"/>
</dbReference>
<organism evidence="6 7">
    <name type="scientific">Carnegiea gigantea</name>
    <dbReference type="NCBI Taxonomy" id="171969"/>
    <lineage>
        <taxon>Eukaryota</taxon>
        <taxon>Viridiplantae</taxon>
        <taxon>Streptophyta</taxon>
        <taxon>Embryophyta</taxon>
        <taxon>Tracheophyta</taxon>
        <taxon>Spermatophyta</taxon>
        <taxon>Magnoliopsida</taxon>
        <taxon>eudicotyledons</taxon>
        <taxon>Gunneridae</taxon>
        <taxon>Pentapetalae</taxon>
        <taxon>Caryophyllales</taxon>
        <taxon>Cactineae</taxon>
        <taxon>Cactaceae</taxon>
        <taxon>Cactoideae</taxon>
        <taxon>Echinocereeae</taxon>
        <taxon>Carnegiea</taxon>
    </lineage>
</organism>
<proteinExistence type="predicted"/>
<feature type="compositionally biased region" description="Polar residues" evidence="4">
    <location>
        <begin position="88"/>
        <end position="115"/>
    </location>
</feature>
<feature type="domain" description="H15" evidence="5">
    <location>
        <begin position="21"/>
        <end position="89"/>
    </location>
</feature>
<feature type="region of interest" description="Disordered" evidence="4">
    <location>
        <begin position="353"/>
        <end position="388"/>
    </location>
</feature>
<dbReference type="SUPFAM" id="SSF46785">
    <property type="entry name" value="Winged helix' DNA-binding domain"/>
    <property type="match status" value="1"/>
</dbReference>
<dbReference type="InterPro" id="IPR036390">
    <property type="entry name" value="WH_DNA-bd_sf"/>
</dbReference>
<dbReference type="PANTHER" id="PTHR11467:SF29">
    <property type="entry name" value="OS03G0711600 PROTEIN"/>
    <property type="match status" value="1"/>
</dbReference>
<feature type="compositionally biased region" description="Polar residues" evidence="4">
    <location>
        <begin position="157"/>
        <end position="167"/>
    </location>
</feature>
<feature type="region of interest" description="Disordered" evidence="4">
    <location>
        <begin position="406"/>
        <end position="428"/>
    </location>
</feature>
<dbReference type="GO" id="GO:0003690">
    <property type="term" value="F:double-stranded DNA binding"/>
    <property type="evidence" value="ECO:0007669"/>
    <property type="project" value="TreeGrafter"/>
</dbReference>
<dbReference type="Proteomes" id="UP001153076">
    <property type="component" value="Unassembled WGS sequence"/>
</dbReference>
<accession>A0A9Q1QPU3</accession>
<keyword evidence="3" id="KW-0539">Nucleus</keyword>
<evidence type="ECO:0000259" key="5">
    <source>
        <dbReference type="SMART" id="SM00526"/>
    </source>
</evidence>
<gene>
    <name evidence="6" type="ORF">Cgig2_033326</name>
</gene>
<dbReference type="InterPro" id="IPR036388">
    <property type="entry name" value="WH-like_DNA-bd_sf"/>
</dbReference>
<evidence type="ECO:0000313" key="6">
    <source>
        <dbReference type="EMBL" id="KAJ8450132.1"/>
    </source>
</evidence>
<dbReference type="InterPro" id="IPR017956">
    <property type="entry name" value="AT_hook_DNA-bd_motif"/>
</dbReference>
<evidence type="ECO:0000256" key="2">
    <source>
        <dbReference type="ARBA" id="ARBA00023125"/>
    </source>
</evidence>
<dbReference type="SMART" id="SM00384">
    <property type="entry name" value="AT_hook"/>
    <property type="match status" value="8"/>
</dbReference>
<dbReference type="GO" id="GO:0045910">
    <property type="term" value="P:negative regulation of DNA recombination"/>
    <property type="evidence" value="ECO:0007669"/>
    <property type="project" value="TreeGrafter"/>
</dbReference>
<keyword evidence="7" id="KW-1185">Reference proteome</keyword>
<evidence type="ECO:0000256" key="4">
    <source>
        <dbReference type="SAM" id="MobiDB-lite"/>
    </source>
</evidence>
<feature type="region of interest" description="Disordered" evidence="4">
    <location>
        <begin position="88"/>
        <end position="294"/>
    </location>
</feature>
<reference evidence="6" key="1">
    <citation type="submission" date="2022-04" db="EMBL/GenBank/DDBJ databases">
        <title>Carnegiea gigantea Genome sequencing and assembly v2.</title>
        <authorList>
            <person name="Copetti D."/>
            <person name="Sanderson M.J."/>
            <person name="Burquez A."/>
            <person name="Wojciechowski M.F."/>
        </authorList>
    </citation>
    <scope>NUCLEOTIDE SEQUENCE</scope>
    <source>
        <strain evidence="6">SGP5-SGP5p</strain>
        <tissue evidence="6">Aerial part</tissue>
    </source>
</reference>
<sequence length="428" mass="45435">MDQPSAQLTTAGHPISAVPAAPSHPSYAEMMTAAILWGNSEKEGGLRGREIAECAERVYSNLPPTHSALLTHHLTHLKNSGYLITVKNSDPLSSSTPTPMESHSLSPQQPSPTVNRSPKRGPGRPPKPKSDPGQPTFEIHDGGSQVARKRGRPPKQQLETQPVSEATPSEEKKRPGRPPKQVVVPFSEPDSPVEAAEEGPIKRQVGRPPKLNVVRASGGGSGRPRGRPRKSVLGPVSRTIGKLPRGRPRKLGGGGVAAVGMVAGKRRGRPPKGSTPRKPRRLSGKPLGRPRKYYLEEGERRVEAKLLPSGSAMMQLKIREAVGIIKPYVANENVALVALQQLEELVITAPPATSMPSPTAPQPESLAADPSVAAPPTEPAPGPEPFYGVPGTFSVNLPALDVTAPLHMPSGMGDQQPMRWIASSGTQS</sequence>
<dbReference type="GO" id="GO:0005730">
    <property type="term" value="C:nucleolus"/>
    <property type="evidence" value="ECO:0007669"/>
    <property type="project" value="TreeGrafter"/>
</dbReference>
<dbReference type="GO" id="GO:0000786">
    <property type="term" value="C:nucleosome"/>
    <property type="evidence" value="ECO:0007669"/>
    <property type="project" value="InterPro"/>
</dbReference>
<evidence type="ECO:0000256" key="3">
    <source>
        <dbReference type="ARBA" id="ARBA00023242"/>
    </source>
</evidence>
<dbReference type="PRINTS" id="PR00929">
    <property type="entry name" value="ATHOOK"/>
</dbReference>
<dbReference type="AlphaFoldDB" id="A0A9Q1QPU3"/>
<evidence type="ECO:0000313" key="7">
    <source>
        <dbReference type="Proteomes" id="UP001153076"/>
    </source>
</evidence>
<evidence type="ECO:0000256" key="1">
    <source>
        <dbReference type="ARBA" id="ARBA00004123"/>
    </source>
</evidence>
<dbReference type="PANTHER" id="PTHR11467">
    <property type="entry name" value="HISTONE H1"/>
    <property type="match status" value="1"/>
</dbReference>
<dbReference type="EMBL" id="JAKOGI010000017">
    <property type="protein sequence ID" value="KAJ8450132.1"/>
    <property type="molecule type" value="Genomic_DNA"/>
</dbReference>